<feature type="domain" description="Glycosyl transferase family 3 N-terminal" evidence="6">
    <location>
        <begin position="5"/>
        <end position="60"/>
    </location>
</feature>
<dbReference type="Pfam" id="PF00591">
    <property type="entry name" value="Glycos_transf_3"/>
    <property type="match status" value="1"/>
</dbReference>
<keyword evidence="4" id="KW-0028">Amino-acid biosynthesis</keyword>
<name>A0ABV7MBX1_9PROT</name>
<feature type="binding site" evidence="4">
    <location>
        <begin position="90"/>
        <end position="93"/>
    </location>
    <ligand>
        <name>5-phospho-alpha-D-ribose 1-diphosphate</name>
        <dbReference type="ChEBI" id="CHEBI:58017"/>
    </ligand>
</feature>
<protein>
    <recommendedName>
        <fullName evidence="4">Anthranilate phosphoribosyltransferase</fullName>
        <ecNumber evidence="4">2.4.2.18</ecNumber>
    </recommendedName>
</protein>
<feature type="binding site" evidence="4">
    <location>
        <position position="80"/>
    </location>
    <ligand>
        <name>anthranilate</name>
        <dbReference type="ChEBI" id="CHEBI:16567"/>
        <label>1</label>
    </ligand>
</feature>
<dbReference type="InterPro" id="IPR036320">
    <property type="entry name" value="Glycosyl_Trfase_fam3_N_dom_sf"/>
</dbReference>
<gene>
    <name evidence="4 7" type="primary">trpD</name>
    <name evidence="7" type="ORF">ACFONP_09495</name>
</gene>
<keyword evidence="1 4" id="KW-0328">Glycosyltransferase</keyword>
<feature type="domain" description="Glycosyl transferase family 3" evidence="5">
    <location>
        <begin position="75"/>
        <end position="323"/>
    </location>
</feature>
<dbReference type="InterPro" id="IPR035902">
    <property type="entry name" value="Nuc_phospho_transferase"/>
</dbReference>
<comment type="function">
    <text evidence="4">Catalyzes the transfer of the phosphoribosyl group of 5-phosphorylribose-1-pyrophosphate (PRPP) to anthranilate to yield N-(5'-phosphoribosyl)-anthranilate (PRA).</text>
</comment>
<evidence type="ECO:0000256" key="2">
    <source>
        <dbReference type="ARBA" id="ARBA00022679"/>
    </source>
</evidence>
<sequence length="335" mass="35439">MSFLDILRAAVDGEELRPREMEAALTAIFDEGVPDEQAAAFLTALRVRGETTEELLAAIRFLKLRAKNIASPEGAIDCCGTGGDGISTVNISTAVAIVGAGAGLVMAKHGSRAVTSKSGSSEVLAQLGVDLTESIETQEKRLAEDGITFLFAPNHHPILAKVAPLRKTLNFRTMFNILGPMMNPAQARYQLLGVFDNKLAPRFAEVLRAEGSKRAWVVHGAGGMDEISLAGGNEVTELKDGEIRQFVVTPEDAGLNRRGNETLVGGTPEENAAALRALLEGEKGAYRDAVLLNTAACMIVAGRTEDLAEGAALAAESIDSGAAKEKLRLMTEKKA</sequence>
<dbReference type="Proteomes" id="UP001595607">
    <property type="component" value="Unassembled WGS sequence"/>
</dbReference>
<feature type="binding site" evidence="4">
    <location>
        <begin position="108"/>
        <end position="116"/>
    </location>
    <ligand>
        <name>5-phospho-alpha-D-ribose 1-diphosphate</name>
        <dbReference type="ChEBI" id="CHEBI:58017"/>
    </ligand>
</feature>
<dbReference type="EMBL" id="JBHRVA010000003">
    <property type="protein sequence ID" value="MFC3302964.1"/>
    <property type="molecule type" value="Genomic_DNA"/>
</dbReference>
<evidence type="ECO:0000313" key="8">
    <source>
        <dbReference type="Proteomes" id="UP001595607"/>
    </source>
</evidence>
<reference evidence="8" key="1">
    <citation type="journal article" date="2019" name="Int. J. Syst. Evol. Microbiol.">
        <title>The Global Catalogue of Microorganisms (GCM) 10K type strain sequencing project: providing services to taxonomists for standard genome sequencing and annotation.</title>
        <authorList>
            <consortium name="The Broad Institute Genomics Platform"/>
            <consortium name="The Broad Institute Genome Sequencing Center for Infectious Disease"/>
            <person name="Wu L."/>
            <person name="Ma J."/>
        </authorList>
    </citation>
    <scope>NUCLEOTIDE SEQUENCE [LARGE SCALE GENOMIC DNA]</scope>
    <source>
        <strain evidence="8">KCTC 22245</strain>
    </source>
</reference>
<feature type="binding site" evidence="4">
    <location>
        <position position="226"/>
    </location>
    <ligand>
        <name>Mg(2+)</name>
        <dbReference type="ChEBI" id="CHEBI:18420"/>
        <label>2</label>
    </ligand>
</feature>
<dbReference type="EC" id="2.4.2.18" evidence="4"/>
<evidence type="ECO:0000259" key="6">
    <source>
        <dbReference type="Pfam" id="PF02885"/>
    </source>
</evidence>
<dbReference type="InterPro" id="IPR005940">
    <property type="entry name" value="Anthranilate_Pribosyl_Tfrase"/>
</dbReference>
<comment type="caution">
    <text evidence="4">Lacks conserved residue(s) required for the propagation of feature annotation.</text>
</comment>
<feature type="binding site" evidence="4">
    <location>
        <position position="226"/>
    </location>
    <ligand>
        <name>Mg(2+)</name>
        <dbReference type="ChEBI" id="CHEBI:18420"/>
        <label>1</label>
    </ligand>
</feature>
<organism evidence="7 8">
    <name type="scientific">Parvularcula lutaonensis</name>
    <dbReference type="NCBI Taxonomy" id="491923"/>
    <lineage>
        <taxon>Bacteria</taxon>
        <taxon>Pseudomonadati</taxon>
        <taxon>Pseudomonadota</taxon>
        <taxon>Alphaproteobacteria</taxon>
        <taxon>Parvularculales</taxon>
        <taxon>Parvularculaceae</taxon>
        <taxon>Parvularcula</taxon>
    </lineage>
</organism>
<keyword evidence="4" id="KW-0057">Aromatic amino acid biosynthesis</keyword>
<feature type="binding site" evidence="4">
    <location>
        <position position="80"/>
    </location>
    <ligand>
        <name>5-phospho-alpha-D-ribose 1-diphosphate</name>
        <dbReference type="ChEBI" id="CHEBI:58017"/>
    </ligand>
</feature>
<feature type="binding site" evidence="4">
    <location>
        <position position="88"/>
    </location>
    <ligand>
        <name>5-phospho-alpha-D-ribose 1-diphosphate</name>
        <dbReference type="ChEBI" id="CHEBI:58017"/>
    </ligand>
</feature>
<comment type="cofactor">
    <cofactor evidence="4">
        <name>Mg(2+)</name>
        <dbReference type="ChEBI" id="CHEBI:18420"/>
    </cofactor>
    <text evidence="4">Binds 2 magnesium ions per monomer.</text>
</comment>
<dbReference type="Pfam" id="PF02885">
    <property type="entry name" value="Glycos_trans_3N"/>
    <property type="match status" value="1"/>
</dbReference>
<feature type="binding site" evidence="4">
    <location>
        <begin position="83"/>
        <end position="84"/>
    </location>
    <ligand>
        <name>5-phospho-alpha-D-ribose 1-diphosphate</name>
        <dbReference type="ChEBI" id="CHEBI:58017"/>
    </ligand>
</feature>
<dbReference type="InterPro" id="IPR000312">
    <property type="entry name" value="Glycosyl_Trfase_fam3"/>
</dbReference>
<dbReference type="Gene3D" id="3.40.1030.10">
    <property type="entry name" value="Nucleoside phosphorylase/phosphoribosyltransferase catalytic domain"/>
    <property type="match status" value="1"/>
</dbReference>
<dbReference type="SUPFAM" id="SSF47648">
    <property type="entry name" value="Nucleoside phosphorylase/phosphoribosyltransferase N-terminal domain"/>
    <property type="match status" value="1"/>
</dbReference>
<comment type="pathway">
    <text evidence="4">Amino-acid biosynthesis; L-tryptophan biosynthesis; L-tryptophan from chorismate: step 2/5.</text>
</comment>
<evidence type="ECO:0000256" key="1">
    <source>
        <dbReference type="ARBA" id="ARBA00022676"/>
    </source>
</evidence>
<keyword evidence="4" id="KW-0479">Metal-binding</keyword>
<feature type="binding site" evidence="4">
    <location>
        <position position="166"/>
    </location>
    <ligand>
        <name>anthranilate</name>
        <dbReference type="ChEBI" id="CHEBI:16567"/>
        <label>2</label>
    </ligand>
</feature>
<comment type="caution">
    <text evidence="7">The sequence shown here is derived from an EMBL/GenBank/DDBJ whole genome shotgun (WGS) entry which is preliminary data.</text>
</comment>
<dbReference type="SUPFAM" id="SSF52418">
    <property type="entry name" value="Nucleoside phosphorylase/phosphoribosyltransferase catalytic domain"/>
    <property type="match status" value="1"/>
</dbReference>
<evidence type="ECO:0000256" key="4">
    <source>
        <dbReference type="HAMAP-Rule" id="MF_00211"/>
    </source>
</evidence>
<feature type="binding site" evidence="4">
    <location>
        <position position="225"/>
    </location>
    <ligand>
        <name>Mg(2+)</name>
        <dbReference type="ChEBI" id="CHEBI:18420"/>
        <label>2</label>
    </ligand>
</feature>
<feature type="binding site" evidence="4">
    <location>
        <position position="92"/>
    </location>
    <ligand>
        <name>Mg(2+)</name>
        <dbReference type="ChEBI" id="CHEBI:18420"/>
        <label>1</label>
    </ligand>
</feature>
<feature type="binding site" evidence="4">
    <location>
        <position position="120"/>
    </location>
    <ligand>
        <name>5-phospho-alpha-D-ribose 1-diphosphate</name>
        <dbReference type="ChEBI" id="CHEBI:58017"/>
    </ligand>
</feature>
<comment type="subunit">
    <text evidence="4">Homodimer.</text>
</comment>
<dbReference type="PANTHER" id="PTHR43285:SF2">
    <property type="entry name" value="ANTHRANILATE PHOSPHORIBOSYLTRANSFERASE"/>
    <property type="match status" value="1"/>
</dbReference>
<comment type="similarity">
    <text evidence="4">Belongs to the anthranilate phosphoribosyltransferase family.</text>
</comment>
<dbReference type="PANTHER" id="PTHR43285">
    <property type="entry name" value="ANTHRANILATE PHOSPHORIBOSYLTRANSFERASE"/>
    <property type="match status" value="1"/>
</dbReference>
<dbReference type="InterPro" id="IPR017459">
    <property type="entry name" value="Glycosyl_Trfase_fam3_N_dom"/>
</dbReference>
<dbReference type="NCBIfam" id="TIGR01245">
    <property type="entry name" value="trpD"/>
    <property type="match status" value="1"/>
</dbReference>
<dbReference type="RefSeq" id="WP_189575061.1">
    <property type="nucleotide sequence ID" value="NZ_BMXU01000002.1"/>
</dbReference>
<evidence type="ECO:0000259" key="5">
    <source>
        <dbReference type="Pfam" id="PF00591"/>
    </source>
</evidence>
<dbReference type="Gene3D" id="1.20.970.10">
    <property type="entry name" value="Transferase, Pyrimidine Nucleoside Phosphorylase, Chain C"/>
    <property type="match status" value="1"/>
</dbReference>
<evidence type="ECO:0000313" key="7">
    <source>
        <dbReference type="EMBL" id="MFC3302964.1"/>
    </source>
</evidence>
<evidence type="ECO:0000256" key="3">
    <source>
        <dbReference type="ARBA" id="ARBA00022822"/>
    </source>
</evidence>
<dbReference type="HAMAP" id="MF_00211">
    <property type="entry name" value="TrpD"/>
    <property type="match status" value="1"/>
</dbReference>
<accession>A0ABV7MBX1</accession>
<proteinExistence type="inferred from homology"/>
<keyword evidence="4" id="KW-0460">Magnesium</keyword>
<keyword evidence="2 4" id="KW-0808">Transferase</keyword>
<keyword evidence="8" id="KW-1185">Reference proteome</keyword>
<dbReference type="GO" id="GO:0004048">
    <property type="term" value="F:anthranilate phosphoribosyltransferase activity"/>
    <property type="evidence" value="ECO:0007669"/>
    <property type="project" value="UniProtKB-EC"/>
</dbReference>
<comment type="catalytic activity">
    <reaction evidence="4">
        <text>N-(5-phospho-beta-D-ribosyl)anthranilate + diphosphate = 5-phospho-alpha-D-ribose 1-diphosphate + anthranilate</text>
        <dbReference type="Rhea" id="RHEA:11768"/>
        <dbReference type="ChEBI" id="CHEBI:16567"/>
        <dbReference type="ChEBI" id="CHEBI:18277"/>
        <dbReference type="ChEBI" id="CHEBI:33019"/>
        <dbReference type="ChEBI" id="CHEBI:58017"/>
        <dbReference type="EC" id="2.4.2.18"/>
    </reaction>
</comment>
<keyword evidence="3 4" id="KW-0822">Tryptophan biosynthesis</keyword>